<protein>
    <recommendedName>
        <fullName evidence="4">Estradiol 17-beta-dehydrogenase</fullName>
        <ecNumber evidence="4">1.1.1.62</ecNumber>
    </recommendedName>
</protein>
<dbReference type="UniPathway" id="UPA00769"/>
<dbReference type="PRINTS" id="PR00080">
    <property type="entry name" value="SDRFAMILY"/>
</dbReference>
<sequence>MEKTVVLITGCSSGIGLGLAVRLASDASRRFKVYATMRNLAKKERLLECVRGCHASTLEILQLDVTDPLSLAAAAQQVQEQRVDVLVCNAGVGLMGPLETCSFQAMKTIFDVNVFGTIGTIQAFLPGMKRRKAGKIIISSSVGALQGIPFNAVYCASKFAVEGLCESLAVILQQFNVHVTLIECGPVNTSFLANLQRTDAEGSALQGLDPQTRALYSQYLQHCQSLFRDVAQDTEEVLQVFLEAICAPCPPLRSFTTQFFMPLTRLKLTSPDGSEYVRAMHKFVFSLTSAKHAAVSSAPSEPPGLCAPTWETPPQVAAGGWCCRHRSPHWARPPSLVQGTGVERGGAEGCISFLLRA</sequence>
<dbReference type="PROSITE" id="PS00061">
    <property type="entry name" value="ADH_SHORT"/>
    <property type="match status" value="1"/>
</dbReference>
<dbReference type="InterPro" id="IPR020904">
    <property type="entry name" value="Sc_DH/Rdtase_CS"/>
</dbReference>
<dbReference type="Gene3D" id="3.40.50.720">
    <property type="entry name" value="NAD(P)-binding Rossmann-like Domain"/>
    <property type="match status" value="1"/>
</dbReference>
<dbReference type="Pfam" id="PF00106">
    <property type="entry name" value="adh_short"/>
    <property type="match status" value="1"/>
</dbReference>
<comment type="similarity">
    <text evidence="1 4 7">Belongs to the short-chain dehydrogenases/reductases (SDR) family.</text>
</comment>
<dbReference type="GO" id="GO:0060612">
    <property type="term" value="P:adipose tissue development"/>
    <property type="evidence" value="ECO:0007669"/>
    <property type="project" value="Ensembl"/>
</dbReference>
<dbReference type="AlphaFoldDB" id="A0A8C3HS64"/>
<reference evidence="8" key="1">
    <citation type="submission" date="2025-08" db="UniProtKB">
        <authorList>
            <consortium name="Ensembl"/>
        </authorList>
    </citation>
    <scope>IDENTIFICATION</scope>
</reference>
<dbReference type="PANTHER" id="PTHR43391">
    <property type="entry name" value="RETINOL DEHYDROGENASE-RELATED"/>
    <property type="match status" value="1"/>
</dbReference>
<dbReference type="SUPFAM" id="SSF51735">
    <property type="entry name" value="NAD(P)-binding Rossmann-fold domains"/>
    <property type="match status" value="1"/>
</dbReference>
<dbReference type="GO" id="GO:0006703">
    <property type="term" value="P:estrogen biosynthetic process"/>
    <property type="evidence" value="ECO:0007669"/>
    <property type="project" value="UniProtKB-UniRule"/>
</dbReference>
<feature type="active site" description="Proton acceptor" evidence="5">
    <location>
        <position position="154"/>
    </location>
</feature>
<feature type="binding site" evidence="6">
    <location>
        <position position="141"/>
    </location>
    <ligand>
        <name>substrate</name>
    </ligand>
</feature>
<dbReference type="GO" id="GO:0061370">
    <property type="term" value="P:testosterone biosynthetic process"/>
    <property type="evidence" value="ECO:0007669"/>
    <property type="project" value="Ensembl"/>
</dbReference>
<dbReference type="GO" id="GO:1903924">
    <property type="term" value="F:estradiol binding"/>
    <property type="evidence" value="ECO:0007669"/>
    <property type="project" value="Ensembl"/>
</dbReference>
<keyword evidence="2" id="KW-0560">Oxidoreductase</keyword>
<dbReference type="InterPro" id="IPR036291">
    <property type="entry name" value="NAD(P)-bd_dom_sf"/>
</dbReference>
<dbReference type="GeneTree" id="ENSGT00940000160415"/>
<dbReference type="PANTHER" id="PTHR43391:SF15">
    <property type="entry name" value="17-BETA-HYDROXYSTEROID DEHYDROGENASE TYPE 1"/>
    <property type="match status" value="1"/>
</dbReference>
<reference evidence="8" key="2">
    <citation type="submission" date="2025-09" db="UniProtKB">
        <authorList>
            <consortium name="Ensembl"/>
        </authorList>
    </citation>
    <scope>IDENTIFICATION</scope>
</reference>
<gene>
    <name evidence="8" type="primary">HSD17B1</name>
</gene>
<comment type="pathway">
    <text evidence="4">Steroid biosynthesis; estrogen biosynthesis.</text>
</comment>
<evidence type="ECO:0000256" key="5">
    <source>
        <dbReference type="PIRSR" id="PIRSR000095-1"/>
    </source>
</evidence>
<dbReference type="GO" id="GO:0004303">
    <property type="term" value="F:estradiol 17-beta-dehydrogenase [NAD(P)+] activity"/>
    <property type="evidence" value="ECO:0007669"/>
    <property type="project" value="UniProtKB-UniRule"/>
</dbReference>
<dbReference type="GO" id="GO:0070401">
    <property type="term" value="F:NADP+ binding"/>
    <property type="evidence" value="ECO:0007669"/>
    <property type="project" value="Ensembl"/>
</dbReference>
<dbReference type="FunFam" id="3.40.50.720:FF:000323">
    <property type="entry name" value="Estradiol 17-beta-dehydrogenase 1"/>
    <property type="match status" value="1"/>
</dbReference>
<feature type="binding site" evidence="6">
    <location>
        <position position="158"/>
    </location>
    <ligand>
        <name>NADP(+)</name>
        <dbReference type="ChEBI" id="CHEBI:58349"/>
    </ligand>
</feature>
<comment type="catalytic activity">
    <reaction evidence="4">
        <text>17beta-estradiol + NADP(+) = estrone + NADPH + H(+)</text>
        <dbReference type="Rhea" id="RHEA:24616"/>
        <dbReference type="ChEBI" id="CHEBI:15378"/>
        <dbReference type="ChEBI" id="CHEBI:16469"/>
        <dbReference type="ChEBI" id="CHEBI:17263"/>
        <dbReference type="ChEBI" id="CHEBI:57783"/>
        <dbReference type="ChEBI" id="CHEBI:58349"/>
        <dbReference type="EC" id="1.1.1.62"/>
    </reaction>
</comment>
<evidence type="ECO:0000256" key="2">
    <source>
        <dbReference type="ARBA" id="ARBA00023002"/>
    </source>
</evidence>
<evidence type="ECO:0000256" key="7">
    <source>
        <dbReference type="RuleBase" id="RU000363"/>
    </source>
</evidence>
<evidence type="ECO:0000256" key="1">
    <source>
        <dbReference type="ARBA" id="ARBA00006484"/>
    </source>
</evidence>
<comment type="catalytic activity">
    <reaction evidence="4">
        <text>17beta-estradiol + NAD(+) = estrone + NADH + H(+)</text>
        <dbReference type="Rhea" id="RHEA:24612"/>
        <dbReference type="ChEBI" id="CHEBI:15378"/>
        <dbReference type="ChEBI" id="CHEBI:16469"/>
        <dbReference type="ChEBI" id="CHEBI:17263"/>
        <dbReference type="ChEBI" id="CHEBI:57540"/>
        <dbReference type="ChEBI" id="CHEBI:57945"/>
        <dbReference type="EC" id="1.1.1.62"/>
    </reaction>
</comment>
<feature type="binding site" evidence="6">
    <location>
        <position position="64"/>
    </location>
    <ligand>
        <name>NADP(+)</name>
        <dbReference type="ChEBI" id="CHEBI:58349"/>
    </ligand>
</feature>
<keyword evidence="3" id="KW-0443">Lipid metabolism</keyword>
<proteinExistence type="inferred from homology"/>
<dbReference type="GO" id="GO:0005829">
    <property type="term" value="C:cytosol"/>
    <property type="evidence" value="ECO:0007669"/>
    <property type="project" value="Ensembl"/>
</dbReference>
<dbReference type="GO" id="GO:0042803">
    <property type="term" value="F:protein homodimerization activity"/>
    <property type="evidence" value="ECO:0007669"/>
    <property type="project" value="Ensembl"/>
</dbReference>
<dbReference type="Proteomes" id="UP000694380">
    <property type="component" value="Unplaced"/>
</dbReference>
<dbReference type="InterPro" id="IPR011348">
    <property type="entry name" value="17beta_DH"/>
</dbReference>
<dbReference type="GO" id="GO:0007519">
    <property type="term" value="P:skeletal muscle tissue development"/>
    <property type="evidence" value="ECO:0007669"/>
    <property type="project" value="Ensembl"/>
</dbReference>
<comment type="subcellular location">
    <subcellularLocation>
        <location evidence="4">Cytoplasm</location>
    </subcellularLocation>
</comment>
<organism evidence="8 9">
    <name type="scientific">Chrysemys picta bellii</name>
    <name type="common">Western painted turtle</name>
    <name type="synonym">Emys bellii</name>
    <dbReference type="NCBI Taxonomy" id="8478"/>
    <lineage>
        <taxon>Eukaryota</taxon>
        <taxon>Metazoa</taxon>
        <taxon>Chordata</taxon>
        <taxon>Craniata</taxon>
        <taxon>Vertebrata</taxon>
        <taxon>Euteleostomi</taxon>
        <taxon>Archelosauria</taxon>
        <taxon>Testudinata</taxon>
        <taxon>Testudines</taxon>
        <taxon>Cryptodira</taxon>
        <taxon>Durocryptodira</taxon>
        <taxon>Testudinoidea</taxon>
        <taxon>Emydidae</taxon>
        <taxon>Chrysemys</taxon>
    </lineage>
</organism>
<dbReference type="GO" id="GO:0010467">
    <property type="term" value="P:gene expression"/>
    <property type="evidence" value="ECO:0007669"/>
    <property type="project" value="Ensembl"/>
</dbReference>
<evidence type="ECO:0000313" key="8">
    <source>
        <dbReference type="Ensembl" id="ENSCPBP00000022668.1"/>
    </source>
</evidence>
<name>A0A8C3HS64_CHRPI</name>
<dbReference type="PRINTS" id="PR00081">
    <property type="entry name" value="GDHRDH"/>
</dbReference>
<dbReference type="EC" id="1.1.1.62" evidence="4"/>
<comment type="function">
    <text evidence="4">Favors the reduction of estrogens and androgens. Uses preferentially NADH.</text>
</comment>
<dbReference type="InterPro" id="IPR002347">
    <property type="entry name" value="SDR_fam"/>
</dbReference>
<keyword evidence="4" id="KW-0963">Cytoplasm</keyword>
<evidence type="ECO:0000256" key="3">
    <source>
        <dbReference type="ARBA" id="ARBA00023098"/>
    </source>
</evidence>
<evidence type="ECO:0000313" key="9">
    <source>
        <dbReference type="Proteomes" id="UP000694380"/>
    </source>
</evidence>
<dbReference type="GO" id="GO:0007040">
    <property type="term" value="P:lysosome organization"/>
    <property type="evidence" value="ECO:0007669"/>
    <property type="project" value="Ensembl"/>
</dbReference>
<evidence type="ECO:0000256" key="4">
    <source>
        <dbReference type="PIRNR" id="PIRNR000095"/>
    </source>
</evidence>
<feature type="binding site" evidence="6">
    <location>
        <begin position="10"/>
        <end position="38"/>
    </location>
    <ligand>
        <name>NADP(+)</name>
        <dbReference type="ChEBI" id="CHEBI:58349"/>
    </ligand>
</feature>
<keyword evidence="9" id="KW-1185">Reference proteome</keyword>
<evidence type="ECO:0000256" key="6">
    <source>
        <dbReference type="PIRSR" id="PIRSR000095-2"/>
    </source>
</evidence>
<dbReference type="Ensembl" id="ENSCPBT00000026706.1">
    <property type="protein sequence ID" value="ENSCPBP00000022668.1"/>
    <property type="gene ID" value="ENSCPBG00000016191.1"/>
</dbReference>
<accession>A0A8C3HS64</accession>
<dbReference type="PIRSF" id="PIRSF000095">
    <property type="entry name" value="17beta-HSD"/>
    <property type="match status" value="1"/>
</dbReference>
<dbReference type="GO" id="GO:0072582">
    <property type="term" value="F:17-beta-hydroxysteroid dehydrogenase (NADP+) activity"/>
    <property type="evidence" value="ECO:0007669"/>
    <property type="project" value="Ensembl"/>
</dbReference>